<keyword evidence="2" id="KW-1185">Reference proteome</keyword>
<accession>A0A4Z2GNB8</accession>
<organism evidence="1 2">
    <name type="scientific">Liparis tanakae</name>
    <name type="common">Tanaka's snailfish</name>
    <dbReference type="NCBI Taxonomy" id="230148"/>
    <lineage>
        <taxon>Eukaryota</taxon>
        <taxon>Metazoa</taxon>
        <taxon>Chordata</taxon>
        <taxon>Craniata</taxon>
        <taxon>Vertebrata</taxon>
        <taxon>Euteleostomi</taxon>
        <taxon>Actinopterygii</taxon>
        <taxon>Neopterygii</taxon>
        <taxon>Teleostei</taxon>
        <taxon>Neoteleostei</taxon>
        <taxon>Acanthomorphata</taxon>
        <taxon>Eupercaria</taxon>
        <taxon>Perciformes</taxon>
        <taxon>Cottioidei</taxon>
        <taxon>Cottales</taxon>
        <taxon>Liparidae</taxon>
        <taxon>Liparis</taxon>
    </lineage>
</organism>
<dbReference type="AlphaFoldDB" id="A0A4Z2GNB8"/>
<dbReference type="EMBL" id="SRLO01000464">
    <property type="protein sequence ID" value="TNN55128.1"/>
    <property type="molecule type" value="Genomic_DNA"/>
</dbReference>
<evidence type="ECO:0000313" key="1">
    <source>
        <dbReference type="EMBL" id="TNN55128.1"/>
    </source>
</evidence>
<protein>
    <submittedName>
        <fullName evidence="1">Elongator complex protein 4</fullName>
    </submittedName>
</protein>
<dbReference type="Proteomes" id="UP000314294">
    <property type="component" value="Unassembled WGS sequence"/>
</dbReference>
<reference evidence="1 2" key="1">
    <citation type="submission" date="2019-03" db="EMBL/GenBank/DDBJ databases">
        <title>First draft genome of Liparis tanakae, snailfish: a comprehensive survey of snailfish specific genes.</title>
        <authorList>
            <person name="Kim W."/>
            <person name="Song I."/>
            <person name="Jeong J.-H."/>
            <person name="Kim D."/>
            <person name="Kim S."/>
            <person name="Ryu S."/>
            <person name="Song J.Y."/>
            <person name="Lee S.K."/>
        </authorList>
    </citation>
    <scope>NUCLEOTIDE SEQUENCE [LARGE SCALE GENOMIC DNA]</scope>
    <source>
        <tissue evidence="1">Muscle</tissue>
    </source>
</reference>
<name>A0A4Z2GNB8_9TELE</name>
<comment type="caution">
    <text evidence="1">The sequence shown here is derived from an EMBL/GenBank/DDBJ whole genome shotgun (WGS) entry which is preliminary data.</text>
</comment>
<proteinExistence type="predicted"/>
<sequence>MTTTKGIRSQVVVLREVTLLALVCPFEKHRIPERVPLSHVTDTIKTPLPVSRGSVKEMRLEMEDVDPVSQADVRGAEPRFWIALTFALHMLSGFTALGAKRARCSQAHGRRLHLPPDLSETVSRVSRGELAGGASAASACGSGGSGNKHLDF</sequence>
<evidence type="ECO:0000313" key="2">
    <source>
        <dbReference type="Proteomes" id="UP000314294"/>
    </source>
</evidence>
<gene>
    <name evidence="1" type="primary">elp4_1</name>
    <name evidence="1" type="ORF">EYF80_034652</name>
</gene>